<dbReference type="EMBL" id="CP110615">
    <property type="protein sequence ID" value="UZJ25205.1"/>
    <property type="molecule type" value="Genomic_DNA"/>
</dbReference>
<dbReference type="Proteomes" id="UP001164965">
    <property type="component" value="Chromosome"/>
</dbReference>
<gene>
    <name evidence="1" type="ORF">RHODO2019_01490</name>
</gene>
<dbReference type="RefSeq" id="WP_265383311.1">
    <property type="nucleotide sequence ID" value="NZ_CP110615.1"/>
</dbReference>
<proteinExistence type="predicted"/>
<name>A0ABY6P0Q0_9NOCA</name>
<evidence type="ECO:0000313" key="1">
    <source>
        <dbReference type="EMBL" id="UZJ25205.1"/>
    </source>
</evidence>
<protein>
    <submittedName>
        <fullName evidence="1">Uncharacterized protein</fullName>
    </submittedName>
</protein>
<accession>A0ABY6P0Q0</accession>
<reference evidence="1" key="1">
    <citation type="submission" date="2022-10" db="EMBL/GenBank/DDBJ databases">
        <title>Rhodococcus sp.75.</title>
        <authorList>
            <person name="Sun M."/>
        </authorList>
    </citation>
    <scope>NUCLEOTIDE SEQUENCE</scope>
    <source>
        <strain evidence="1">75</strain>
    </source>
</reference>
<evidence type="ECO:0000313" key="2">
    <source>
        <dbReference type="Proteomes" id="UP001164965"/>
    </source>
</evidence>
<sequence length="63" mass="6567">MSAGRAPDGTVLLGTNRAREWAHHPDGSPAWDSVRTSVVVDRGYRVSDAGPAGADRGHAGEGR</sequence>
<keyword evidence="2" id="KW-1185">Reference proteome</keyword>
<organism evidence="1 2">
    <name type="scientific">Rhodococcus antarcticus</name>
    <dbReference type="NCBI Taxonomy" id="2987751"/>
    <lineage>
        <taxon>Bacteria</taxon>
        <taxon>Bacillati</taxon>
        <taxon>Actinomycetota</taxon>
        <taxon>Actinomycetes</taxon>
        <taxon>Mycobacteriales</taxon>
        <taxon>Nocardiaceae</taxon>
        <taxon>Rhodococcus</taxon>
    </lineage>
</organism>